<reference evidence="1" key="1">
    <citation type="submission" date="2023-07" db="EMBL/GenBank/DDBJ databases">
        <authorList>
            <person name="Kim M."/>
        </authorList>
    </citation>
    <scope>NUCLEOTIDE SEQUENCE</scope>
    <source>
        <strain evidence="1">BIUV-7</strain>
    </source>
</reference>
<organism evidence="1 2">
    <name type="scientific">Sphingomonas natans</name>
    <dbReference type="NCBI Taxonomy" id="3063330"/>
    <lineage>
        <taxon>Bacteria</taxon>
        <taxon>Pseudomonadati</taxon>
        <taxon>Pseudomonadota</taxon>
        <taxon>Alphaproteobacteria</taxon>
        <taxon>Sphingomonadales</taxon>
        <taxon>Sphingomonadaceae</taxon>
        <taxon>Sphingomonas</taxon>
    </lineage>
</organism>
<proteinExistence type="predicted"/>
<name>A0ABT8YBS8_9SPHN</name>
<evidence type="ECO:0000313" key="1">
    <source>
        <dbReference type="EMBL" id="MDO6415777.1"/>
    </source>
</evidence>
<dbReference type="EMBL" id="JAUOTP010000007">
    <property type="protein sequence ID" value="MDO6415777.1"/>
    <property type="molecule type" value="Genomic_DNA"/>
</dbReference>
<dbReference type="Proteomes" id="UP001169764">
    <property type="component" value="Unassembled WGS sequence"/>
</dbReference>
<dbReference type="InterPro" id="IPR021730">
    <property type="entry name" value="YdbH"/>
</dbReference>
<keyword evidence="2" id="KW-1185">Reference proteome</keyword>
<sequence length="989" mass="102549">MPSRGAAKRPRLFAALAILAVLLLMLWALRLRIAGALVDRRLAAAHVPASYRLTKIGPFLERMEDVRIGDPAAPDLVARQIDVTIGYGLTGPAVRGVDVDGVRLSARIDDQGLHLGALDRLLPKTGGKVELPDLTVQLHDVRLALATPNGAIRVALAGRGNPARAFGGTAQVEADRLRLASCSLSRVSADLKIATDLGAPRVRGPVRIMGMGCPGLALGRGELRIAATSSKAFDRVTGRATPAGFAGRAGPARFAGVGGAIDAAGTLGHLKGKGALTFAHLALPDQAEAIADVAIPAGLPITPTARRAARGTARLLRDASARIEFEGAIEGLRASVRVHRMMLAGPDGARLSATGGQGLSWAPSGWQVDTDVASGGGDLPPLRLRIRQAGEGQPLSGNGRLDPYAAGGAKIAAPRLSIESSWSGARFDALIAIDGPLGGGFVRGLTVPIDGRISADAGIAINPGCRSISFRKLQQNSFVFDPASIRVCGQPLFARTSRGAMRIDAAVSPVRLTGRSGTSPIFLAANGVKLTERGFSVAGLQTAIGAPNHLTRLEAVALDGRFGNATGGTFSGATGAIANVPLDLKGAAGEWTLRGGALGIKGKLQLGDQAAEPRFFPLDADAVTLGLAGGRVTAAGILRQPSRGIEIARVALAHDLATGTGHADLAVPGIAFVPKGLQPEALTPLTLGVVANVAGTVSGRGRIDWSPAAVTSTGMFSTDRIDLAAAFGPVSGIAGRIVFTDLLGLVTAPAQEARIAELNPGVIVADGIVHYQLIGANRVRIEDATFPFAAGKLRLDPATLDFSKARERRLTFRVEKADAAAFIQQLDFPNLSATGTFDGTLPMIFDDNGGRIEQGYIAAEGGGTLAYVGELTSAQLGTMGKLAFDALKAIRYSALDISLDGRLDGEMVSKVRFTGIREATPEQSLVTRLIRNLPFRFNIAIRAPFRGLVGSARAYMDPSLLLNHTVIAPPVATNPPDPPIQPAESGDVR</sequence>
<evidence type="ECO:0000313" key="2">
    <source>
        <dbReference type="Proteomes" id="UP001169764"/>
    </source>
</evidence>
<accession>A0ABT8YBS8</accession>
<dbReference type="RefSeq" id="WP_303544216.1">
    <property type="nucleotide sequence ID" value="NZ_JAUOTP010000007.1"/>
</dbReference>
<dbReference type="Pfam" id="PF11739">
    <property type="entry name" value="YdbH-like"/>
    <property type="match status" value="1"/>
</dbReference>
<gene>
    <name evidence="1" type="ORF">Q4F19_15405</name>
</gene>
<protein>
    <submittedName>
        <fullName evidence="1">YdbH domain-containing protein</fullName>
    </submittedName>
</protein>
<comment type="caution">
    <text evidence="1">The sequence shown here is derived from an EMBL/GenBank/DDBJ whole genome shotgun (WGS) entry which is preliminary data.</text>
</comment>